<comment type="caution">
    <text evidence="2">The sequence shown here is derived from an EMBL/GenBank/DDBJ whole genome shotgun (WGS) entry which is preliminary data.</text>
</comment>
<feature type="transmembrane region" description="Helical" evidence="1">
    <location>
        <begin position="139"/>
        <end position="164"/>
    </location>
</feature>
<dbReference type="GO" id="GO:0015643">
    <property type="term" value="F:toxic substance binding"/>
    <property type="evidence" value="ECO:0007669"/>
    <property type="project" value="InterPro"/>
</dbReference>
<dbReference type="EMBL" id="DAAURU010000053">
    <property type="protein sequence ID" value="HAF2609623.1"/>
    <property type="molecule type" value="Genomic_DNA"/>
</dbReference>
<accession>A0A744QJI1</accession>
<evidence type="ECO:0000256" key="1">
    <source>
        <dbReference type="SAM" id="Phobius"/>
    </source>
</evidence>
<feature type="transmembrane region" description="Helical" evidence="1">
    <location>
        <begin position="12"/>
        <end position="33"/>
    </location>
</feature>
<feature type="transmembrane region" description="Helical" evidence="1">
    <location>
        <begin position="60"/>
        <end position="85"/>
    </location>
</feature>
<evidence type="ECO:0000313" key="2">
    <source>
        <dbReference type="EMBL" id="HAF2609623.1"/>
    </source>
</evidence>
<sequence>MDDSKKNNNVTTYMLCILLLGITPILILFFCYLKKPDAYFFHTISIYTDFLPEITSSKNIIISKIISLYIKTAPFIAFISFLKIYKNISIRKDNSTIKLLANLILYIFFYIITIYLFLFCNHELTTSGKLLRVMSQNDYFLLFFFISLYSSIYILSFMLLWFLVGSYKLIKERI</sequence>
<name>A0A744QJI1_SALER</name>
<feature type="transmembrane region" description="Helical" evidence="1">
    <location>
        <begin position="97"/>
        <end position="119"/>
    </location>
</feature>
<organism evidence="2">
    <name type="scientific">Salmonella enterica</name>
    <name type="common">Salmonella choleraesuis</name>
    <dbReference type="NCBI Taxonomy" id="28901"/>
    <lineage>
        <taxon>Bacteria</taxon>
        <taxon>Pseudomonadati</taxon>
        <taxon>Pseudomonadota</taxon>
        <taxon>Gammaproteobacteria</taxon>
        <taxon>Enterobacterales</taxon>
        <taxon>Enterobacteriaceae</taxon>
        <taxon>Salmonella</taxon>
    </lineage>
</organism>
<evidence type="ECO:0008006" key="3">
    <source>
        <dbReference type="Google" id="ProtNLM"/>
    </source>
</evidence>
<dbReference type="GO" id="GO:0030153">
    <property type="term" value="P:bacteriocin immunity"/>
    <property type="evidence" value="ECO:0007669"/>
    <property type="project" value="InterPro"/>
</dbReference>
<dbReference type="AlphaFoldDB" id="A0A744QJI1"/>
<proteinExistence type="predicted"/>
<keyword evidence="1" id="KW-1133">Transmembrane helix</keyword>
<keyword evidence="1" id="KW-0472">Membrane</keyword>
<reference evidence="2" key="1">
    <citation type="journal article" date="2018" name="Genome Biol.">
        <title>SKESA: strategic k-mer extension for scrupulous assemblies.</title>
        <authorList>
            <person name="Souvorov A."/>
            <person name="Agarwala R."/>
            <person name="Lipman D.J."/>
        </authorList>
    </citation>
    <scope>NUCLEOTIDE SEQUENCE</scope>
    <source>
        <strain evidence="2">MA.CK_07/00001464-1</strain>
    </source>
</reference>
<protein>
    <recommendedName>
        <fullName evidence="3">Colicin immunity protein</fullName>
    </recommendedName>
</protein>
<dbReference type="InterPro" id="IPR005557">
    <property type="entry name" value="Colicin_im"/>
</dbReference>
<gene>
    <name evidence="2" type="ORF">G8N50_005090</name>
</gene>
<dbReference type="Pfam" id="PF03857">
    <property type="entry name" value="Colicin_im"/>
    <property type="match status" value="1"/>
</dbReference>
<keyword evidence="1" id="KW-0812">Transmembrane</keyword>
<reference evidence="2" key="2">
    <citation type="submission" date="2020-02" db="EMBL/GenBank/DDBJ databases">
        <authorList>
            <consortium name="NCBI Pathogen Detection Project"/>
        </authorList>
    </citation>
    <scope>NUCLEOTIDE SEQUENCE</scope>
    <source>
        <strain evidence="2">MA.CK_07/00001464-1</strain>
    </source>
</reference>